<keyword evidence="2 5" id="KW-0812">Transmembrane</keyword>
<proteinExistence type="predicted"/>
<comment type="subcellular location">
    <subcellularLocation>
        <location evidence="1">Membrane</location>
        <topology evidence="1">Multi-pass membrane protein</topology>
    </subcellularLocation>
</comment>
<evidence type="ECO:0000256" key="1">
    <source>
        <dbReference type="ARBA" id="ARBA00004141"/>
    </source>
</evidence>
<evidence type="ECO:0000256" key="4">
    <source>
        <dbReference type="ARBA" id="ARBA00023136"/>
    </source>
</evidence>
<protein>
    <recommendedName>
        <fullName evidence="9">Integral membrane protein</fullName>
    </recommendedName>
</protein>
<evidence type="ECO:0000256" key="2">
    <source>
        <dbReference type="ARBA" id="ARBA00022692"/>
    </source>
</evidence>
<feature type="transmembrane region" description="Helical" evidence="5">
    <location>
        <begin position="52"/>
        <end position="80"/>
    </location>
</feature>
<evidence type="ECO:0000256" key="3">
    <source>
        <dbReference type="ARBA" id="ARBA00022989"/>
    </source>
</evidence>
<dbReference type="Pfam" id="PF13564">
    <property type="entry name" value="DoxX_2"/>
    <property type="match status" value="1"/>
</dbReference>
<gene>
    <name evidence="7" type="ORF">GCM10017667_26250</name>
</gene>
<sequence length="115" mass="11468">MFIGYAVLAALLALAMAGSAFATFTRNPAVVGSMTKVGVPDGWLPWLGTAKLAGALGLLAGLVVPVLGEAAAIGLVLYFVGAVVSHVRVKDYAIAPAVALAVLPAVALVLRIASA</sequence>
<accession>A0A919EL87</accession>
<comment type="caution">
    <text evidence="7">The sequence shown here is derived from an EMBL/GenBank/DDBJ whole genome shotgun (WGS) entry which is preliminary data.</text>
</comment>
<feature type="signal peptide" evidence="6">
    <location>
        <begin position="1"/>
        <end position="22"/>
    </location>
</feature>
<reference evidence="7" key="2">
    <citation type="submission" date="2020-09" db="EMBL/GenBank/DDBJ databases">
        <authorList>
            <person name="Sun Q."/>
            <person name="Ohkuma M."/>
        </authorList>
    </citation>
    <scope>NUCLEOTIDE SEQUENCE</scope>
    <source>
        <strain evidence="7">JCM 4122</strain>
    </source>
</reference>
<keyword evidence="3 5" id="KW-1133">Transmembrane helix</keyword>
<dbReference type="RefSeq" id="WP_150229370.1">
    <property type="nucleotide sequence ID" value="NZ_BNBE01000001.1"/>
</dbReference>
<keyword evidence="8" id="KW-1185">Reference proteome</keyword>
<keyword evidence="4 5" id="KW-0472">Membrane</keyword>
<dbReference type="EMBL" id="BNBE01000001">
    <property type="protein sequence ID" value="GHF94852.1"/>
    <property type="molecule type" value="Genomic_DNA"/>
</dbReference>
<dbReference type="GeneID" id="95660192"/>
<evidence type="ECO:0000313" key="8">
    <source>
        <dbReference type="Proteomes" id="UP000632849"/>
    </source>
</evidence>
<reference evidence="7" key="1">
    <citation type="journal article" date="2014" name="Int. J. Syst. Evol. Microbiol.">
        <title>Complete genome sequence of Corynebacterium casei LMG S-19264T (=DSM 44701T), isolated from a smear-ripened cheese.</title>
        <authorList>
            <consortium name="US DOE Joint Genome Institute (JGI-PGF)"/>
            <person name="Walter F."/>
            <person name="Albersmeier A."/>
            <person name="Kalinowski J."/>
            <person name="Ruckert C."/>
        </authorList>
    </citation>
    <scope>NUCLEOTIDE SEQUENCE</scope>
    <source>
        <strain evidence="7">JCM 4122</strain>
    </source>
</reference>
<name>A0A919EL87_STRFL</name>
<dbReference type="GO" id="GO:0016020">
    <property type="term" value="C:membrane"/>
    <property type="evidence" value="ECO:0007669"/>
    <property type="project" value="UniProtKB-SubCell"/>
</dbReference>
<evidence type="ECO:0000313" key="7">
    <source>
        <dbReference type="EMBL" id="GHF94852.1"/>
    </source>
</evidence>
<evidence type="ECO:0008006" key="9">
    <source>
        <dbReference type="Google" id="ProtNLM"/>
    </source>
</evidence>
<keyword evidence="6" id="KW-0732">Signal</keyword>
<dbReference type="AlphaFoldDB" id="A0A919EL87"/>
<evidence type="ECO:0000256" key="6">
    <source>
        <dbReference type="SAM" id="SignalP"/>
    </source>
</evidence>
<feature type="transmembrane region" description="Helical" evidence="5">
    <location>
        <begin position="92"/>
        <end position="113"/>
    </location>
</feature>
<dbReference type="InterPro" id="IPR032808">
    <property type="entry name" value="DoxX"/>
</dbReference>
<organism evidence="7 8">
    <name type="scientific">Streptomyces filamentosus</name>
    <name type="common">Streptomyces roseosporus</name>
    <dbReference type="NCBI Taxonomy" id="67294"/>
    <lineage>
        <taxon>Bacteria</taxon>
        <taxon>Bacillati</taxon>
        <taxon>Actinomycetota</taxon>
        <taxon>Actinomycetes</taxon>
        <taxon>Kitasatosporales</taxon>
        <taxon>Streptomycetaceae</taxon>
        <taxon>Streptomyces</taxon>
    </lineage>
</organism>
<evidence type="ECO:0000256" key="5">
    <source>
        <dbReference type="SAM" id="Phobius"/>
    </source>
</evidence>
<feature type="chain" id="PRO_5037126534" description="Integral membrane protein" evidence="6">
    <location>
        <begin position="23"/>
        <end position="115"/>
    </location>
</feature>
<dbReference type="Proteomes" id="UP000632849">
    <property type="component" value="Unassembled WGS sequence"/>
</dbReference>